<protein>
    <submittedName>
        <fullName evidence="3">VWA domain-containing protein</fullName>
    </submittedName>
</protein>
<feature type="transmembrane region" description="Helical" evidence="1">
    <location>
        <begin position="370"/>
        <end position="388"/>
    </location>
</feature>
<keyword evidence="1" id="KW-0812">Transmembrane</keyword>
<keyword evidence="4" id="KW-1185">Reference proteome</keyword>
<dbReference type="Proteomes" id="UP001623592">
    <property type="component" value="Unassembled WGS sequence"/>
</dbReference>
<dbReference type="InterPro" id="IPR051266">
    <property type="entry name" value="CLCR"/>
</dbReference>
<evidence type="ECO:0000313" key="3">
    <source>
        <dbReference type="EMBL" id="MFL0252492.1"/>
    </source>
</evidence>
<proteinExistence type="predicted"/>
<dbReference type="InterPro" id="IPR002035">
    <property type="entry name" value="VWF_A"/>
</dbReference>
<dbReference type="InterPro" id="IPR036465">
    <property type="entry name" value="vWFA_dom_sf"/>
</dbReference>
<evidence type="ECO:0000313" key="4">
    <source>
        <dbReference type="Proteomes" id="UP001623592"/>
    </source>
</evidence>
<evidence type="ECO:0000259" key="2">
    <source>
        <dbReference type="PROSITE" id="PS50234"/>
    </source>
</evidence>
<feature type="transmembrane region" description="Helical" evidence="1">
    <location>
        <begin position="82"/>
        <end position="102"/>
    </location>
</feature>
<accession>A0ABW8TIZ5</accession>
<gene>
    <name evidence="3" type="ORF">ACJDT4_18940</name>
</gene>
<keyword evidence="1" id="KW-1133">Transmembrane helix</keyword>
<dbReference type="PROSITE" id="PS50234">
    <property type="entry name" value="VWFA"/>
    <property type="match status" value="1"/>
</dbReference>
<dbReference type="PANTHER" id="PTHR10579">
    <property type="entry name" value="CALCIUM-ACTIVATED CHLORIDE CHANNEL REGULATOR"/>
    <property type="match status" value="1"/>
</dbReference>
<dbReference type="SUPFAM" id="SSF53300">
    <property type="entry name" value="vWA-like"/>
    <property type="match status" value="1"/>
</dbReference>
<comment type="caution">
    <text evidence="3">The sequence shown here is derived from an EMBL/GenBank/DDBJ whole genome shotgun (WGS) entry which is preliminary data.</text>
</comment>
<feature type="transmembrane region" description="Helical" evidence="1">
    <location>
        <begin position="40"/>
        <end position="62"/>
    </location>
</feature>
<feature type="transmembrane region" description="Helical" evidence="1">
    <location>
        <begin position="309"/>
        <end position="332"/>
    </location>
</feature>
<sequence>MKLKINWLMVLMSAVGGLAAFIVGEILINSFKYTMPHSLLIGLYFGILSLFVGLMCLLAEVIHPVINGQNWRKDYVSLSFKFLVPCTLIVTIVAGTLFQFLYELSFKQSNKVINDVVVLIDTSGSMSKTDPDNERFDAVRNLLDSMNSGNRAAVYKFDDHAVKIKEMSYVNKDVKEDIMNELQKYKNPSGNTNMGEALNSAYSEITKSRENGRNPMVIMLSDGGDNYKLEDRFDKTMEPYNNSGIPVYTVGMSNGDNFYMLKKIAKASGGDYYNVKDVKDIKNTFVKIYRDRQERLLNDKRNGVYGESVFYGFLRVLFITLIAVVVSTGVSFVLDNKYLLKGFLIGGVIAGIIAGLILEIGFENAAWHGVLYRMLADLAIAVVFTLFAREGYDEKVSRSRKSFSKKRTEEVKLNGFDKESKNSRHSFS</sequence>
<dbReference type="Pfam" id="PF00092">
    <property type="entry name" value="VWA"/>
    <property type="match status" value="1"/>
</dbReference>
<dbReference type="RefSeq" id="WP_406789147.1">
    <property type="nucleotide sequence ID" value="NZ_JBJIAA010000017.1"/>
</dbReference>
<dbReference type="Gene3D" id="3.40.50.410">
    <property type="entry name" value="von Willebrand factor, type A domain"/>
    <property type="match status" value="1"/>
</dbReference>
<name>A0ABW8TIZ5_9CLOT</name>
<reference evidence="3 4" key="1">
    <citation type="submission" date="2024-11" db="EMBL/GenBank/DDBJ databases">
        <authorList>
            <person name="Heng Y.C."/>
            <person name="Lim A.C.H."/>
            <person name="Lee J.K.Y."/>
            <person name="Kittelmann S."/>
        </authorList>
    </citation>
    <scope>NUCLEOTIDE SEQUENCE [LARGE SCALE GENOMIC DNA]</scope>
    <source>
        <strain evidence="3 4">WILCCON 0114</strain>
    </source>
</reference>
<organism evidence="3 4">
    <name type="scientific">Clostridium neuense</name>
    <dbReference type="NCBI Taxonomy" id="1728934"/>
    <lineage>
        <taxon>Bacteria</taxon>
        <taxon>Bacillati</taxon>
        <taxon>Bacillota</taxon>
        <taxon>Clostridia</taxon>
        <taxon>Eubacteriales</taxon>
        <taxon>Clostridiaceae</taxon>
        <taxon>Clostridium</taxon>
    </lineage>
</organism>
<feature type="transmembrane region" description="Helical" evidence="1">
    <location>
        <begin position="338"/>
        <end position="358"/>
    </location>
</feature>
<evidence type="ECO:0000256" key="1">
    <source>
        <dbReference type="SAM" id="Phobius"/>
    </source>
</evidence>
<dbReference type="CDD" id="cd00198">
    <property type="entry name" value="vWFA"/>
    <property type="match status" value="1"/>
</dbReference>
<feature type="transmembrane region" description="Helical" evidence="1">
    <location>
        <begin position="6"/>
        <end position="28"/>
    </location>
</feature>
<feature type="domain" description="VWFA" evidence="2">
    <location>
        <begin position="115"/>
        <end position="288"/>
    </location>
</feature>
<dbReference type="EMBL" id="JBJIAA010000017">
    <property type="protein sequence ID" value="MFL0252492.1"/>
    <property type="molecule type" value="Genomic_DNA"/>
</dbReference>
<dbReference type="PANTHER" id="PTHR10579:SF43">
    <property type="entry name" value="ZINC FINGER (C3HC4-TYPE RING FINGER) FAMILY PROTEIN"/>
    <property type="match status" value="1"/>
</dbReference>
<keyword evidence="1" id="KW-0472">Membrane</keyword>
<dbReference type="SMART" id="SM00327">
    <property type="entry name" value="VWA"/>
    <property type="match status" value="1"/>
</dbReference>